<gene>
    <name evidence="1" type="ORF">FMOSSE_LOCUS13627</name>
</gene>
<name>A0A9N9EY99_FUNMO</name>
<keyword evidence="2" id="KW-1185">Reference proteome</keyword>
<organism evidence="1 2">
    <name type="scientific">Funneliformis mosseae</name>
    <name type="common">Endomycorrhizal fungus</name>
    <name type="synonym">Glomus mosseae</name>
    <dbReference type="NCBI Taxonomy" id="27381"/>
    <lineage>
        <taxon>Eukaryota</taxon>
        <taxon>Fungi</taxon>
        <taxon>Fungi incertae sedis</taxon>
        <taxon>Mucoromycota</taxon>
        <taxon>Glomeromycotina</taxon>
        <taxon>Glomeromycetes</taxon>
        <taxon>Glomerales</taxon>
        <taxon>Glomeraceae</taxon>
        <taxon>Funneliformis</taxon>
    </lineage>
</organism>
<evidence type="ECO:0000313" key="2">
    <source>
        <dbReference type="Proteomes" id="UP000789375"/>
    </source>
</evidence>
<feature type="non-terminal residue" evidence="1">
    <location>
        <position position="66"/>
    </location>
</feature>
<sequence length="66" mass="7338">MWEIERKSGTEISRTIEIGPTRLTHPDAIYSSRLLSGLIKSAMFVMSIKSLKNQTVPSITSNNNTS</sequence>
<dbReference type="AlphaFoldDB" id="A0A9N9EY99"/>
<evidence type="ECO:0000313" key="1">
    <source>
        <dbReference type="EMBL" id="CAG8696827.1"/>
    </source>
</evidence>
<comment type="caution">
    <text evidence="1">The sequence shown here is derived from an EMBL/GenBank/DDBJ whole genome shotgun (WGS) entry which is preliminary data.</text>
</comment>
<protein>
    <submittedName>
        <fullName evidence="1">9203_t:CDS:1</fullName>
    </submittedName>
</protein>
<reference evidence="1" key="1">
    <citation type="submission" date="2021-06" db="EMBL/GenBank/DDBJ databases">
        <authorList>
            <person name="Kallberg Y."/>
            <person name="Tangrot J."/>
            <person name="Rosling A."/>
        </authorList>
    </citation>
    <scope>NUCLEOTIDE SEQUENCE</scope>
    <source>
        <strain evidence="1">87-6 pot B 2015</strain>
    </source>
</reference>
<proteinExistence type="predicted"/>
<dbReference type="EMBL" id="CAJVPP010008424">
    <property type="protein sequence ID" value="CAG8696827.1"/>
    <property type="molecule type" value="Genomic_DNA"/>
</dbReference>
<accession>A0A9N9EY99</accession>
<dbReference type="Proteomes" id="UP000789375">
    <property type="component" value="Unassembled WGS sequence"/>
</dbReference>